<dbReference type="PANTHER" id="PTHR10629">
    <property type="entry name" value="CYTOSINE-SPECIFIC METHYLTRANSFERASE"/>
    <property type="match status" value="1"/>
</dbReference>
<dbReference type="InterPro" id="IPR018117">
    <property type="entry name" value="C5_DNA_meth_AS"/>
</dbReference>
<dbReference type="PROSITE" id="PS51679">
    <property type="entry name" value="SAM_MT_C5"/>
    <property type="match status" value="1"/>
</dbReference>
<keyword evidence="4" id="KW-0949">S-adenosyl-L-methionine</keyword>
<evidence type="ECO:0000313" key="5">
    <source>
        <dbReference type="EMBL" id="KKL67006.1"/>
    </source>
</evidence>
<keyword evidence="3" id="KW-0808">Transferase</keyword>
<dbReference type="GO" id="GO:0032259">
    <property type="term" value="P:methylation"/>
    <property type="evidence" value="ECO:0007669"/>
    <property type="project" value="UniProtKB-KW"/>
</dbReference>
<comment type="caution">
    <text evidence="5">The sequence shown here is derived from an EMBL/GenBank/DDBJ whole genome shotgun (WGS) entry which is preliminary data.</text>
</comment>
<evidence type="ECO:0000256" key="1">
    <source>
        <dbReference type="ARBA" id="ARBA00011975"/>
    </source>
</evidence>
<dbReference type="Gene3D" id="3.40.50.150">
    <property type="entry name" value="Vaccinia Virus protein VP39"/>
    <property type="match status" value="1"/>
</dbReference>
<dbReference type="InterPro" id="IPR029063">
    <property type="entry name" value="SAM-dependent_MTases_sf"/>
</dbReference>
<dbReference type="EC" id="2.1.1.37" evidence="1"/>
<gene>
    <name evidence="5" type="ORF">LCGC14_2139310</name>
</gene>
<dbReference type="GO" id="GO:0003677">
    <property type="term" value="F:DNA binding"/>
    <property type="evidence" value="ECO:0007669"/>
    <property type="project" value="TreeGrafter"/>
</dbReference>
<name>A0A0F9EL46_9ZZZZ</name>
<sequence>MTEAARTDNPKIVDLFAGAGLFSHAFVREGFSLVGAVEQDKIAASTHTRNLGDHVIVDDIRKVEPFGHCDVLIGGPPCQGFSTLGKRQATDPRNNLSMEMVRWAKALAPQVV</sequence>
<protein>
    <recommendedName>
        <fullName evidence="1">DNA (cytosine-5-)-methyltransferase</fullName>
        <ecNumber evidence="1">2.1.1.37</ecNumber>
    </recommendedName>
</protein>
<proteinExistence type="predicted"/>
<evidence type="ECO:0000256" key="4">
    <source>
        <dbReference type="ARBA" id="ARBA00022691"/>
    </source>
</evidence>
<dbReference type="AlphaFoldDB" id="A0A0F9EL46"/>
<keyword evidence="2" id="KW-0489">Methyltransferase</keyword>
<feature type="non-terminal residue" evidence="5">
    <location>
        <position position="112"/>
    </location>
</feature>
<dbReference type="GO" id="GO:0044027">
    <property type="term" value="P:negative regulation of gene expression via chromosomal CpG island methylation"/>
    <property type="evidence" value="ECO:0007669"/>
    <property type="project" value="TreeGrafter"/>
</dbReference>
<dbReference type="Pfam" id="PF00145">
    <property type="entry name" value="DNA_methylase"/>
    <property type="match status" value="1"/>
</dbReference>
<dbReference type="PANTHER" id="PTHR10629:SF52">
    <property type="entry name" value="DNA (CYTOSINE-5)-METHYLTRANSFERASE 1"/>
    <property type="match status" value="1"/>
</dbReference>
<dbReference type="GO" id="GO:0003886">
    <property type="term" value="F:DNA (cytosine-5-)-methyltransferase activity"/>
    <property type="evidence" value="ECO:0007669"/>
    <property type="project" value="UniProtKB-EC"/>
</dbReference>
<dbReference type="SUPFAM" id="SSF53335">
    <property type="entry name" value="S-adenosyl-L-methionine-dependent methyltransferases"/>
    <property type="match status" value="1"/>
</dbReference>
<reference evidence="5" key="1">
    <citation type="journal article" date="2015" name="Nature">
        <title>Complex archaea that bridge the gap between prokaryotes and eukaryotes.</title>
        <authorList>
            <person name="Spang A."/>
            <person name="Saw J.H."/>
            <person name="Jorgensen S.L."/>
            <person name="Zaremba-Niedzwiedzka K."/>
            <person name="Martijn J."/>
            <person name="Lind A.E."/>
            <person name="van Eijk R."/>
            <person name="Schleper C."/>
            <person name="Guy L."/>
            <person name="Ettema T.J."/>
        </authorList>
    </citation>
    <scope>NUCLEOTIDE SEQUENCE</scope>
</reference>
<dbReference type="PROSITE" id="PS00094">
    <property type="entry name" value="C5_MTASE_1"/>
    <property type="match status" value="1"/>
</dbReference>
<evidence type="ECO:0000256" key="3">
    <source>
        <dbReference type="ARBA" id="ARBA00022679"/>
    </source>
</evidence>
<dbReference type="InterPro" id="IPR050390">
    <property type="entry name" value="C5-Methyltransferase"/>
</dbReference>
<dbReference type="EMBL" id="LAZR01027020">
    <property type="protein sequence ID" value="KKL67006.1"/>
    <property type="molecule type" value="Genomic_DNA"/>
</dbReference>
<evidence type="ECO:0000256" key="2">
    <source>
        <dbReference type="ARBA" id="ARBA00022603"/>
    </source>
</evidence>
<accession>A0A0F9EL46</accession>
<dbReference type="InterPro" id="IPR001525">
    <property type="entry name" value="C5_MeTfrase"/>
</dbReference>
<organism evidence="5">
    <name type="scientific">marine sediment metagenome</name>
    <dbReference type="NCBI Taxonomy" id="412755"/>
    <lineage>
        <taxon>unclassified sequences</taxon>
        <taxon>metagenomes</taxon>
        <taxon>ecological metagenomes</taxon>
    </lineage>
</organism>